<dbReference type="GO" id="GO:0004180">
    <property type="term" value="F:carboxypeptidase activity"/>
    <property type="evidence" value="ECO:0007669"/>
    <property type="project" value="UniProtKB-KW"/>
</dbReference>
<feature type="signal peptide" evidence="1">
    <location>
        <begin position="1"/>
        <end position="29"/>
    </location>
</feature>
<gene>
    <name evidence="3" type="ORF">SAMN04488546_1165</name>
</gene>
<protein>
    <submittedName>
        <fullName evidence="3">D-alanyl-D-alanine carboxypeptidase</fullName>
    </submittedName>
</protein>
<dbReference type="RefSeq" id="WP_091440491.1">
    <property type="nucleotide sequence ID" value="NZ_FOIE01000002.1"/>
</dbReference>
<feature type="domain" description="Beta-lactamase-related" evidence="2">
    <location>
        <begin position="69"/>
        <end position="384"/>
    </location>
</feature>
<dbReference type="InterPro" id="IPR012338">
    <property type="entry name" value="Beta-lactam/transpept-like"/>
</dbReference>
<proteinExistence type="predicted"/>
<dbReference type="AlphaFoldDB" id="A0A1I0B937"/>
<reference evidence="4" key="1">
    <citation type="submission" date="2016-10" db="EMBL/GenBank/DDBJ databases">
        <authorList>
            <person name="Varghese N."/>
            <person name="Submissions S."/>
        </authorList>
    </citation>
    <scope>NUCLEOTIDE SEQUENCE [LARGE SCALE GENOMIC DNA]</scope>
    <source>
        <strain evidence="4">DSM 44209</strain>
    </source>
</reference>
<dbReference type="PANTHER" id="PTHR46825:SF7">
    <property type="entry name" value="D-ALANYL-D-ALANINE CARBOXYPEPTIDASE"/>
    <property type="match status" value="1"/>
</dbReference>
<dbReference type="OrthoDB" id="503788at2"/>
<evidence type="ECO:0000313" key="3">
    <source>
        <dbReference type="EMBL" id="SET03301.1"/>
    </source>
</evidence>
<sequence>MTVRPARSVPTALAAAVLTTVLFAPGAAAAPPAAPVAADVGADPALVAALRGDLEEYLGARGAVEHVSAAGLSVSLPDRLETIDVSAGTTEFGGSVPVQPDALWQIGSNTKAFTSVLLLQLEAERRLSIDDPVSRWLPQYPQWHDVPIRRLLDMTSGIPTYDDQPAFLTAQAADPLREFTPAELVGYAVEAPATSGYSYSNTNYVLAEMIVERVTGTGYANQLSARLLVPLGLRDTYYRSHLYPPAIADRMPAGYYTRTDEPELSPLRGRDVSRISPSWARGAGAIVSTTADMTRWQRALYDGWLLPPQQQAELLSLVSTATGEPIEATGPDDPRGFGLGVAQMTDALGTFWFYEGETLGFRLLHAYFPESGLIVDIGLNSRPDEDQLGALASRVYETLVAQGALGPAPGGAGA</sequence>
<dbReference type="Gene3D" id="3.40.710.10">
    <property type="entry name" value="DD-peptidase/beta-lactamase superfamily"/>
    <property type="match status" value="1"/>
</dbReference>
<dbReference type="Proteomes" id="UP000198507">
    <property type="component" value="Unassembled WGS sequence"/>
</dbReference>
<name>A0A1I0B937_9ACTN</name>
<organism evidence="3 4">
    <name type="scientific">Geodermatophilus poikilotrophus</name>
    <dbReference type="NCBI Taxonomy" id="1333667"/>
    <lineage>
        <taxon>Bacteria</taxon>
        <taxon>Bacillati</taxon>
        <taxon>Actinomycetota</taxon>
        <taxon>Actinomycetes</taxon>
        <taxon>Geodermatophilales</taxon>
        <taxon>Geodermatophilaceae</taxon>
        <taxon>Geodermatophilus</taxon>
    </lineage>
</organism>
<evidence type="ECO:0000313" key="4">
    <source>
        <dbReference type="Proteomes" id="UP000198507"/>
    </source>
</evidence>
<keyword evidence="3" id="KW-0121">Carboxypeptidase</keyword>
<dbReference type="InterPro" id="IPR050491">
    <property type="entry name" value="AmpC-like"/>
</dbReference>
<dbReference type="PANTHER" id="PTHR46825">
    <property type="entry name" value="D-ALANYL-D-ALANINE-CARBOXYPEPTIDASE/ENDOPEPTIDASE AMPH"/>
    <property type="match status" value="1"/>
</dbReference>
<accession>A0A1I0B937</accession>
<dbReference type="EMBL" id="FOIE01000002">
    <property type="protein sequence ID" value="SET03301.1"/>
    <property type="molecule type" value="Genomic_DNA"/>
</dbReference>
<dbReference type="Pfam" id="PF00144">
    <property type="entry name" value="Beta-lactamase"/>
    <property type="match status" value="1"/>
</dbReference>
<dbReference type="InterPro" id="IPR001466">
    <property type="entry name" value="Beta-lactam-related"/>
</dbReference>
<evidence type="ECO:0000259" key="2">
    <source>
        <dbReference type="Pfam" id="PF00144"/>
    </source>
</evidence>
<keyword evidence="4" id="KW-1185">Reference proteome</keyword>
<feature type="chain" id="PRO_5011537449" evidence="1">
    <location>
        <begin position="30"/>
        <end position="414"/>
    </location>
</feature>
<keyword evidence="3" id="KW-0378">Hydrolase</keyword>
<dbReference type="SUPFAM" id="SSF56601">
    <property type="entry name" value="beta-lactamase/transpeptidase-like"/>
    <property type="match status" value="1"/>
</dbReference>
<keyword evidence="3" id="KW-0645">Protease</keyword>
<keyword evidence="1" id="KW-0732">Signal</keyword>
<evidence type="ECO:0000256" key="1">
    <source>
        <dbReference type="SAM" id="SignalP"/>
    </source>
</evidence>